<feature type="domain" description="Radical SAM core" evidence="8">
    <location>
        <begin position="31"/>
        <end position="237"/>
    </location>
</feature>
<protein>
    <submittedName>
        <fullName evidence="9">Radical SAM protein</fullName>
    </submittedName>
</protein>
<keyword evidence="7" id="KW-0411">Iron-sulfur</keyword>
<dbReference type="PANTHER" id="PTHR11228:SF7">
    <property type="entry name" value="PQQA PEPTIDE CYCLASE"/>
    <property type="match status" value="1"/>
</dbReference>
<keyword evidence="5" id="KW-0560">Oxidoreductase</keyword>
<evidence type="ECO:0000256" key="6">
    <source>
        <dbReference type="ARBA" id="ARBA00023004"/>
    </source>
</evidence>
<organism evidence="9 10">
    <name type="scientific">Eiseniibacteriota bacterium</name>
    <dbReference type="NCBI Taxonomy" id="2212470"/>
    <lineage>
        <taxon>Bacteria</taxon>
        <taxon>Candidatus Eiseniibacteriota</taxon>
    </lineage>
</organism>
<comment type="caution">
    <text evidence="9">The sequence shown here is derived from an EMBL/GenBank/DDBJ whole genome shotgun (WGS) entry which is preliminary data.</text>
</comment>
<comment type="cofactor">
    <cofactor evidence="1">
        <name>[4Fe-4S] cluster</name>
        <dbReference type="ChEBI" id="CHEBI:49883"/>
    </cofactor>
</comment>
<evidence type="ECO:0000256" key="4">
    <source>
        <dbReference type="ARBA" id="ARBA00022723"/>
    </source>
</evidence>
<evidence type="ECO:0000313" key="9">
    <source>
        <dbReference type="EMBL" id="MFC1799529.1"/>
    </source>
</evidence>
<dbReference type="Pfam" id="PF04055">
    <property type="entry name" value="Radical_SAM"/>
    <property type="match status" value="1"/>
</dbReference>
<dbReference type="PROSITE" id="PS51918">
    <property type="entry name" value="RADICAL_SAM"/>
    <property type="match status" value="1"/>
</dbReference>
<dbReference type="InterPro" id="IPR050377">
    <property type="entry name" value="Radical_SAM_PqqE_MftC-like"/>
</dbReference>
<keyword evidence="2" id="KW-0004">4Fe-4S</keyword>
<evidence type="ECO:0000256" key="7">
    <source>
        <dbReference type="ARBA" id="ARBA00023014"/>
    </source>
</evidence>
<evidence type="ECO:0000256" key="2">
    <source>
        <dbReference type="ARBA" id="ARBA00022485"/>
    </source>
</evidence>
<dbReference type="Proteomes" id="UP001594288">
    <property type="component" value="Unassembled WGS sequence"/>
</dbReference>
<evidence type="ECO:0000259" key="8">
    <source>
        <dbReference type="PROSITE" id="PS51918"/>
    </source>
</evidence>
<dbReference type="PROSITE" id="PS01305">
    <property type="entry name" value="MOAA_NIFB_PQQE"/>
    <property type="match status" value="1"/>
</dbReference>
<evidence type="ECO:0000256" key="3">
    <source>
        <dbReference type="ARBA" id="ARBA00022691"/>
    </source>
</evidence>
<name>A0ABV6YN89_UNCEI</name>
<keyword evidence="6" id="KW-0408">Iron</keyword>
<reference evidence="9 10" key="1">
    <citation type="submission" date="2024-09" db="EMBL/GenBank/DDBJ databases">
        <authorList>
            <person name="D'Angelo T."/>
        </authorList>
    </citation>
    <scope>NUCLEOTIDE SEQUENCE [LARGE SCALE GENOMIC DNA]</scope>
    <source>
        <strain evidence="9">SAG AM-311-F02</strain>
    </source>
</reference>
<dbReference type="SFLD" id="SFLDS00029">
    <property type="entry name" value="Radical_SAM"/>
    <property type="match status" value="1"/>
</dbReference>
<dbReference type="Gene3D" id="3.20.20.70">
    <property type="entry name" value="Aldolase class I"/>
    <property type="match status" value="1"/>
</dbReference>
<dbReference type="CDD" id="cd01335">
    <property type="entry name" value="Radical_SAM"/>
    <property type="match status" value="1"/>
</dbReference>
<accession>A0ABV6YN89</accession>
<dbReference type="SUPFAM" id="SSF102114">
    <property type="entry name" value="Radical SAM enzymes"/>
    <property type="match status" value="1"/>
</dbReference>
<dbReference type="EMBL" id="JBHPEI010000011">
    <property type="protein sequence ID" value="MFC1799529.1"/>
    <property type="molecule type" value="Genomic_DNA"/>
</dbReference>
<evidence type="ECO:0000256" key="5">
    <source>
        <dbReference type="ARBA" id="ARBA00023002"/>
    </source>
</evidence>
<keyword evidence="4" id="KW-0479">Metal-binding</keyword>
<gene>
    <name evidence="9" type="ORF">ACFL2Z_01270</name>
</gene>
<dbReference type="InterPro" id="IPR013785">
    <property type="entry name" value="Aldolase_TIM"/>
</dbReference>
<keyword evidence="10" id="KW-1185">Reference proteome</keyword>
<evidence type="ECO:0000313" key="10">
    <source>
        <dbReference type="Proteomes" id="UP001594288"/>
    </source>
</evidence>
<dbReference type="InterPro" id="IPR000385">
    <property type="entry name" value="MoaA_NifB_PqqE_Fe-S-bd_CS"/>
</dbReference>
<proteinExistence type="predicted"/>
<sequence length="346" mass="38362">MRRSARSWIDLLDWNDMARSIPSVIKAMAGHPVPLRVTHCITYRCNLDCAYCSRHDIPGKELSTEEIKHLLKLFRDAGTLFWSFNGGEALMRDDLGELLTIGKSLGITMSFATNGTLIPERIDEIRDAEMVSVSIDGPGDIHDEARSSSHAAIIRGLDAMAARGIRFNLFAVIGSHNVDSLSHVIDLAEHYGAAAFFQPVRIQKEDEDGNARSYFPEASRMRQAMVYLADEKRRGRPVASSYEYLESIRECWPNRMPPVRCYGGRLFCFITPDGFVTQCCDTLASAPANERCNLMENGAAALENIPPLKCATCYSSLPLEANLFFSGLRRNPLGAVGKAIRGALRV</sequence>
<dbReference type="SFLD" id="SFLDG01067">
    <property type="entry name" value="SPASM/twitch_domain_containing"/>
    <property type="match status" value="1"/>
</dbReference>
<dbReference type="PANTHER" id="PTHR11228">
    <property type="entry name" value="RADICAL SAM DOMAIN PROTEIN"/>
    <property type="match status" value="1"/>
</dbReference>
<dbReference type="InterPro" id="IPR058240">
    <property type="entry name" value="rSAM_sf"/>
</dbReference>
<evidence type="ECO:0000256" key="1">
    <source>
        <dbReference type="ARBA" id="ARBA00001966"/>
    </source>
</evidence>
<dbReference type="InterPro" id="IPR007197">
    <property type="entry name" value="rSAM"/>
</dbReference>
<keyword evidence="3" id="KW-0949">S-adenosyl-L-methionine</keyword>